<organism evidence="3 4">
    <name type="scientific">Kibdelosporangium lantanae</name>
    <dbReference type="NCBI Taxonomy" id="1497396"/>
    <lineage>
        <taxon>Bacteria</taxon>
        <taxon>Bacillati</taxon>
        <taxon>Actinomycetota</taxon>
        <taxon>Actinomycetes</taxon>
        <taxon>Pseudonocardiales</taxon>
        <taxon>Pseudonocardiaceae</taxon>
        <taxon>Kibdelosporangium</taxon>
    </lineage>
</organism>
<evidence type="ECO:0000256" key="1">
    <source>
        <dbReference type="SAM" id="MobiDB-lite"/>
    </source>
</evidence>
<evidence type="ECO:0000313" key="3">
    <source>
        <dbReference type="EMBL" id="MFD1050883.1"/>
    </source>
</evidence>
<keyword evidence="4" id="KW-1185">Reference proteome</keyword>
<keyword evidence="2" id="KW-0812">Transmembrane</keyword>
<evidence type="ECO:0008006" key="5">
    <source>
        <dbReference type="Google" id="ProtNLM"/>
    </source>
</evidence>
<dbReference type="EMBL" id="JBHTIS010003165">
    <property type="protein sequence ID" value="MFD1050883.1"/>
    <property type="molecule type" value="Genomic_DNA"/>
</dbReference>
<sequence>MTTTAMVGIAQPPPPGPDDPGGRGEDFGKSSPLGLLVLLAFLIAVVFLARSMSKHLKRVPASFDKPEDNPPADDVRTDEADPTDPTGSAEAKAEEKTAKAEDKPE</sequence>
<feature type="region of interest" description="Disordered" evidence="1">
    <location>
        <begin position="1"/>
        <end position="29"/>
    </location>
</feature>
<keyword evidence="2" id="KW-0472">Membrane</keyword>
<proteinExistence type="predicted"/>
<protein>
    <recommendedName>
        <fullName evidence="5">Secreted protein</fullName>
    </recommendedName>
</protein>
<evidence type="ECO:0000313" key="4">
    <source>
        <dbReference type="Proteomes" id="UP001597045"/>
    </source>
</evidence>
<feature type="region of interest" description="Disordered" evidence="1">
    <location>
        <begin position="57"/>
        <end position="105"/>
    </location>
</feature>
<feature type="compositionally biased region" description="Basic and acidic residues" evidence="1">
    <location>
        <begin position="64"/>
        <end position="79"/>
    </location>
</feature>
<feature type="transmembrane region" description="Helical" evidence="2">
    <location>
        <begin position="30"/>
        <end position="49"/>
    </location>
</feature>
<feature type="non-terminal residue" evidence="3">
    <location>
        <position position="105"/>
    </location>
</feature>
<dbReference type="Proteomes" id="UP001597045">
    <property type="component" value="Unassembled WGS sequence"/>
</dbReference>
<evidence type="ECO:0000256" key="2">
    <source>
        <dbReference type="SAM" id="Phobius"/>
    </source>
</evidence>
<keyword evidence="2" id="KW-1133">Transmembrane helix</keyword>
<reference evidence="4" key="1">
    <citation type="journal article" date="2019" name="Int. J. Syst. Evol. Microbiol.">
        <title>The Global Catalogue of Microorganisms (GCM) 10K type strain sequencing project: providing services to taxonomists for standard genome sequencing and annotation.</title>
        <authorList>
            <consortium name="The Broad Institute Genomics Platform"/>
            <consortium name="The Broad Institute Genome Sequencing Center for Infectious Disease"/>
            <person name="Wu L."/>
            <person name="Ma J."/>
        </authorList>
    </citation>
    <scope>NUCLEOTIDE SEQUENCE [LARGE SCALE GENOMIC DNA]</scope>
    <source>
        <strain evidence="4">JCM 31486</strain>
    </source>
</reference>
<comment type="caution">
    <text evidence="3">The sequence shown here is derived from an EMBL/GenBank/DDBJ whole genome shotgun (WGS) entry which is preliminary data.</text>
</comment>
<accession>A0ABW3MJT4</accession>
<name>A0ABW3MJT4_9PSEU</name>
<gene>
    <name evidence="3" type="ORF">ACFQ1S_37820</name>
</gene>
<feature type="compositionally biased region" description="Basic and acidic residues" evidence="1">
    <location>
        <begin position="91"/>
        <end position="105"/>
    </location>
</feature>